<feature type="domain" description="VWFD" evidence="14">
    <location>
        <begin position="558"/>
        <end position="753"/>
    </location>
</feature>
<keyword evidence="7" id="KW-0677">Repeat</keyword>
<evidence type="ECO:0000256" key="5">
    <source>
        <dbReference type="ARBA" id="ARBA00022692"/>
    </source>
</evidence>
<evidence type="ECO:0000313" key="16">
    <source>
        <dbReference type="RefSeq" id="XP_035688708.1"/>
    </source>
</evidence>
<dbReference type="InterPro" id="IPR000742">
    <property type="entry name" value="EGF"/>
</dbReference>
<dbReference type="FunFam" id="2.10.25.10:FF:000014">
    <property type="entry name" value="Latent-transforming growth factor beta-binding protein 3"/>
    <property type="match status" value="1"/>
</dbReference>
<dbReference type="PANTHER" id="PTHR13802:SF52">
    <property type="entry name" value="MUCIN-4"/>
    <property type="match status" value="1"/>
</dbReference>
<dbReference type="Pfam" id="PF07645">
    <property type="entry name" value="EGF_CA"/>
    <property type="match status" value="2"/>
</dbReference>
<dbReference type="InterPro" id="IPR051495">
    <property type="entry name" value="Epithelial_Barrier/Signaling"/>
</dbReference>
<dbReference type="Pfam" id="PF23263">
    <property type="entry name" value="C8-3_MUC4"/>
    <property type="match status" value="1"/>
</dbReference>
<comment type="caution">
    <text evidence="12">Lacks conserved residue(s) required for the propagation of feature annotation.</text>
</comment>
<dbReference type="SUPFAM" id="SSF57196">
    <property type="entry name" value="EGF/Laminin"/>
    <property type="match status" value="3"/>
</dbReference>
<keyword evidence="15" id="KW-1185">Reference proteome</keyword>
<dbReference type="InterPro" id="IPR003886">
    <property type="entry name" value="NIDO_dom"/>
</dbReference>
<keyword evidence="3" id="KW-0964">Secreted</keyword>
<evidence type="ECO:0000259" key="13">
    <source>
        <dbReference type="PROSITE" id="PS50026"/>
    </source>
</evidence>
<dbReference type="SMART" id="SM00539">
    <property type="entry name" value="NIDO"/>
    <property type="match status" value="1"/>
</dbReference>
<dbReference type="CDD" id="cd00054">
    <property type="entry name" value="EGF_CA"/>
    <property type="match status" value="2"/>
</dbReference>
<dbReference type="RefSeq" id="XP_035688708.1">
    <property type="nucleotide sequence ID" value="XM_035832815.1"/>
</dbReference>
<sequence>MCVDTNVCECDEGWAGRSCDQDLDECWYGRDKCDHVNGGCINTQGSYNCTCNAGLQLYNGTFCSAIPDTDECAKDNGGCEQNCHNTHGSFVCSCDTGYNLTADNRTCVDIDECITNNGGCDYDCTNTVGGRTCSCEENFRVVAETICRDKDMYPYGKEVHEQPRRWDFSVCQREELPMEGFRFFGRRHHNIYICDNGIAGFDEIVRPGYPSSLDDDVFSQKAVLAPFLAKSSATVLDSLPEDQRTHIFYSFYQRNDGHPATDLILNRTRDDGRSTPGFYAPTYEPVWALVVTWTRIAPDCSDYGNGLCPLPHDQLPVNNFQLVISTDGTLSFASFIYPDAGQQWVSPDEAKAGGIDRPNKNFIAVGGYSAGDNTTTEGLVYKPPWVSSGTGVDFSGKDRLISPPGWPFNVSMRNLHRVNEGEGKWQFALQEESDPSPQPGVVSCSQWLRRQEVEDPRLLFGYDELPSVGSCPCFAEQAWHDATYNLPSSISSRPTCATSRRRVHAFNNKAEDEAAFQSCCMDAETERNGWYCDRFVMHRPLTSLPQADCTNYGVHIPWRMVSRGDPHLTTMDGNNYSFNGLGDFLLADVNNREYQVQCRMSLATGSDHATMITAMIAYQRDKQPVQIQVVGDSSLELYVNGSQTDLSVFEEEGYELEVGDNSLVTQPANNSLLVVFFSGISVKATTKKGMLSVEFSSPPEFKGKVRGLVGKFDGDESNDFESSNGTIVPVDASERQLYEDFGITWQLTSEDGPLKSLFPDHTRDSFRTRSTFYPHFTDEITFSDPDLETRARATCRNNTDCLFDISQTGDIEFGNVLLEAEEEFDNSKKLLNMFPPILTGPYSVHATVGETVTVVVTAADPTTRFPRFVLGSEVPDAVQLNVRESEATLVWQVESDSPFKLQLDVYNAENTSAQYWPVVYMCPCLNGGNCNSSVDPDPSFAGGEKK</sequence>
<evidence type="ECO:0000256" key="1">
    <source>
        <dbReference type="ARBA" id="ARBA00004370"/>
    </source>
</evidence>
<dbReference type="PROSITE" id="PS50026">
    <property type="entry name" value="EGF_3"/>
    <property type="match status" value="1"/>
</dbReference>
<evidence type="ECO:0000256" key="10">
    <source>
        <dbReference type="ARBA" id="ARBA00023157"/>
    </source>
</evidence>
<dbReference type="GO" id="GO:0016020">
    <property type="term" value="C:membrane"/>
    <property type="evidence" value="ECO:0007669"/>
    <property type="project" value="UniProtKB-SubCell"/>
</dbReference>
<name>A0A9J7LTE7_BRAFL</name>
<evidence type="ECO:0000256" key="7">
    <source>
        <dbReference type="ARBA" id="ARBA00022737"/>
    </source>
</evidence>
<dbReference type="InterPro" id="IPR056619">
    <property type="entry name" value="C8-3_MUC4"/>
</dbReference>
<dbReference type="GO" id="GO:0005509">
    <property type="term" value="F:calcium ion binding"/>
    <property type="evidence" value="ECO:0007669"/>
    <property type="project" value="InterPro"/>
</dbReference>
<dbReference type="AlphaFoldDB" id="A0A9J7LTE7"/>
<reference evidence="16" key="2">
    <citation type="submission" date="2025-08" db="UniProtKB">
        <authorList>
            <consortium name="RefSeq"/>
        </authorList>
    </citation>
    <scope>IDENTIFICATION</scope>
    <source>
        <strain evidence="16">S238N-H82</strain>
        <tissue evidence="16">Testes</tissue>
    </source>
</reference>
<dbReference type="PROSITE" id="PS01186">
    <property type="entry name" value="EGF_2"/>
    <property type="match status" value="2"/>
</dbReference>
<evidence type="ECO:0000256" key="8">
    <source>
        <dbReference type="ARBA" id="ARBA00022989"/>
    </source>
</evidence>
<dbReference type="GO" id="GO:0007160">
    <property type="term" value="P:cell-matrix adhesion"/>
    <property type="evidence" value="ECO:0007669"/>
    <property type="project" value="InterPro"/>
</dbReference>
<keyword evidence="9" id="KW-0472">Membrane</keyword>
<evidence type="ECO:0000259" key="14">
    <source>
        <dbReference type="PROSITE" id="PS51233"/>
    </source>
</evidence>
<reference evidence="15" key="1">
    <citation type="journal article" date="2020" name="Nat. Ecol. Evol.">
        <title>Deeply conserved synteny resolves early events in vertebrate evolution.</title>
        <authorList>
            <person name="Simakov O."/>
            <person name="Marletaz F."/>
            <person name="Yue J.X."/>
            <person name="O'Connell B."/>
            <person name="Jenkins J."/>
            <person name="Brandt A."/>
            <person name="Calef R."/>
            <person name="Tung C.H."/>
            <person name="Huang T.K."/>
            <person name="Schmutz J."/>
            <person name="Satoh N."/>
            <person name="Yu J.K."/>
            <person name="Putnam N.H."/>
            <person name="Green R.E."/>
            <person name="Rokhsar D.S."/>
        </authorList>
    </citation>
    <scope>NUCLEOTIDE SEQUENCE [LARGE SCALE GENOMIC DNA]</scope>
    <source>
        <strain evidence="15">S238N-H82</strain>
    </source>
</reference>
<dbReference type="PROSITE" id="PS00010">
    <property type="entry name" value="ASX_HYDROXYL"/>
    <property type="match status" value="2"/>
</dbReference>
<gene>
    <name evidence="16" type="primary">LOC118424271</name>
</gene>
<dbReference type="SMART" id="SM00179">
    <property type="entry name" value="EGF_CA"/>
    <property type="match status" value="3"/>
</dbReference>
<keyword evidence="5" id="KW-0812">Transmembrane</keyword>
<dbReference type="SMART" id="SM00181">
    <property type="entry name" value="EGF"/>
    <property type="match status" value="3"/>
</dbReference>
<proteinExistence type="predicted"/>
<dbReference type="Pfam" id="PF06119">
    <property type="entry name" value="NIDO"/>
    <property type="match status" value="1"/>
</dbReference>
<dbReference type="InterPro" id="IPR001881">
    <property type="entry name" value="EGF-like_Ca-bd_dom"/>
</dbReference>
<keyword evidence="4 12" id="KW-0245">EGF-like domain</keyword>
<dbReference type="GeneID" id="118424271"/>
<dbReference type="SMART" id="SM00216">
    <property type="entry name" value="VWD"/>
    <property type="match status" value="1"/>
</dbReference>
<evidence type="ECO:0000256" key="6">
    <source>
        <dbReference type="ARBA" id="ARBA00022729"/>
    </source>
</evidence>
<keyword evidence="11" id="KW-0325">Glycoprotein</keyword>
<accession>A0A9J7LTE7</accession>
<feature type="domain" description="EGF-like" evidence="13">
    <location>
        <begin position="22"/>
        <end position="64"/>
    </location>
</feature>
<dbReference type="GO" id="GO:0005615">
    <property type="term" value="C:extracellular space"/>
    <property type="evidence" value="ECO:0000318"/>
    <property type="project" value="GO_Central"/>
</dbReference>
<evidence type="ECO:0000256" key="4">
    <source>
        <dbReference type="ARBA" id="ARBA00022536"/>
    </source>
</evidence>
<evidence type="ECO:0000256" key="9">
    <source>
        <dbReference type="ARBA" id="ARBA00023136"/>
    </source>
</evidence>
<evidence type="ECO:0000256" key="3">
    <source>
        <dbReference type="ARBA" id="ARBA00022525"/>
    </source>
</evidence>
<comment type="subcellular location">
    <subcellularLocation>
        <location evidence="1">Membrane</location>
    </subcellularLocation>
    <subcellularLocation>
        <location evidence="2">Secreted</location>
    </subcellularLocation>
</comment>
<dbReference type="PANTHER" id="PTHR13802">
    <property type="entry name" value="MUCIN 4-RELATED"/>
    <property type="match status" value="1"/>
</dbReference>
<dbReference type="Gene3D" id="2.10.25.10">
    <property type="entry name" value="Laminin"/>
    <property type="match status" value="3"/>
</dbReference>
<dbReference type="Pfam" id="PF14670">
    <property type="entry name" value="FXa_inhibition"/>
    <property type="match status" value="1"/>
</dbReference>
<keyword evidence="10" id="KW-1015">Disulfide bond</keyword>
<organism evidence="15 16">
    <name type="scientific">Branchiostoma floridae</name>
    <name type="common">Florida lancelet</name>
    <name type="synonym">Amphioxus</name>
    <dbReference type="NCBI Taxonomy" id="7739"/>
    <lineage>
        <taxon>Eukaryota</taxon>
        <taxon>Metazoa</taxon>
        <taxon>Chordata</taxon>
        <taxon>Cephalochordata</taxon>
        <taxon>Leptocardii</taxon>
        <taxon>Amphioxiformes</taxon>
        <taxon>Branchiostomatidae</taxon>
        <taxon>Branchiostoma</taxon>
    </lineage>
</organism>
<dbReference type="KEGG" id="bfo:118424271"/>
<dbReference type="Proteomes" id="UP000001554">
    <property type="component" value="Chromosome 10"/>
</dbReference>
<dbReference type="OrthoDB" id="4405280at2759"/>
<evidence type="ECO:0000256" key="11">
    <source>
        <dbReference type="ARBA" id="ARBA00023180"/>
    </source>
</evidence>
<evidence type="ECO:0000256" key="12">
    <source>
        <dbReference type="PROSITE-ProRule" id="PRU00076"/>
    </source>
</evidence>
<keyword evidence="6" id="KW-0732">Signal</keyword>
<dbReference type="PROSITE" id="PS51233">
    <property type="entry name" value="VWFD"/>
    <property type="match status" value="1"/>
</dbReference>
<dbReference type="PROSITE" id="PS00022">
    <property type="entry name" value="EGF_1"/>
    <property type="match status" value="1"/>
</dbReference>
<dbReference type="InterPro" id="IPR049883">
    <property type="entry name" value="NOTCH1_EGF-like"/>
</dbReference>
<dbReference type="Pfam" id="PF00094">
    <property type="entry name" value="VWD"/>
    <property type="match status" value="1"/>
</dbReference>
<evidence type="ECO:0000256" key="2">
    <source>
        <dbReference type="ARBA" id="ARBA00004613"/>
    </source>
</evidence>
<protein>
    <submittedName>
        <fullName evidence="16">Mucin-like protein</fullName>
    </submittedName>
</protein>
<dbReference type="OMA" id="CEENFRV"/>
<evidence type="ECO:0000313" key="15">
    <source>
        <dbReference type="Proteomes" id="UP000001554"/>
    </source>
</evidence>
<dbReference type="InterPro" id="IPR000152">
    <property type="entry name" value="EGF-type_Asp/Asn_hydroxyl_site"/>
</dbReference>
<keyword evidence="8" id="KW-1133">Transmembrane helix</keyword>
<dbReference type="InterPro" id="IPR001846">
    <property type="entry name" value="VWF_type-D"/>
</dbReference>